<evidence type="ECO:0000313" key="2">
    <source>
        <dbReference type="Proteomes" id="UP001371224"/>
    </source>
</evidence>
<accession>A0ABU8L8A8</accession>
<reference evidence="1 2" key="1">
    <citation type="submission" date="2024-02" db="EMBL/GenBank/DDBJ databases">
        <authorList>
            <person name="Saticioglu I.B."/>
        </authorList>
    </citation>
    <scope>NUCLEOTIDE SEQUENCE [LARGE SCALE GENOMIC DNA]</scope>
    <source>
        <strain evidence="1 2">Mu-80</strain>
    </source>
</reference>
<protein>
    <recommendedName>
        <fullName evidence="3">VOC family protein</fullName>
    </recommendedName>
</protein>
<dbReference type="SUPFAM" id="SSF54593">
    <property type="entry name" value="Glyoxalase/Bleomycin resistance protein/Dihydroxybiphenyl dioxygenase"/>
    <property type="match status" value="1"/>
</dbReference>
<dbReference type="Proteomes" id="UP001371224">
    <property type="component" value="Unassembled WGS sequence"/>
</dbReference>
<dbReference type="EMBL" id="JBBDGM010000001">
    <property type="protein sequence ID" value="MEJ1086867.1"/>
    <property type="molecule type" value="Genomic_DNA"/>
</dbReference>
<evidence type="ECO:0000313" key="1">
    <source>
        <dbReference type="EMBL" id="MEJ1086867.1"/>
    </source>
</evidence>
<evidence type="ECO:0008006" key="3">
    <source>
        <dbReference type="Google" id="ProtNLM"/>
    </source>
</evidence>
<organism evidence="1 2">
    <name type="scientific">Microbacterium bandirmense</name>
    <dbReference type="NCBI Taxonomy" id="3122050"/>
    <lineage>
        <taxon>Bacteria</taxon>
        <taxon>Bacillati</taxon>
        <taxon>Actinomycetota</taxon>
        <taxon>Actinomycetes</taxon>
        <taxon>Micrococcales</taxon>
        <taxon>Microbacteriaceae</taxon>
        <taxon>Microbacterium</taxon>
    </lineage>
</organism>
<keyword evidence="2" id="KW-1185">Reference proteome</keyword>
<dbReference type="RefSeq" id="WP_337330549.1">
    <property type="nucleotide sequence ID" value="NZ_JBBDGM010000001.1"/>
</dbReference>
<comment type="caution">
    <text evidence="1">The sequence shown here is derived from an EMBL/GenBank/DDBJ whole genome shotgun (WGS) entry which is preliminary data.</text>
</comment>
<name>A0ABU8L8A8_9MICO</name>
<proteinExistence type="predicted"/>
<gene>
    <name evidence="1" type="ORF">WDU99_00885</name>
</gene>
<dbReference type="InterPro" id="IPR029068">
    <property type="entry name" value="Glyas_Bleomycin-R_OHBP_Dase"/>
</dbReference>
<sequence length="238" mass="24941">MSVAARVTVQQIVYARHPQRWHALADALGMAAPYPPDEDWAEFDGGGVLAVHTETGDHGDGTTDLHLLVDDLDAAERALAGYETTRMHMDGIGDMLIVRAGSGVTVSVSTGARTTHGAVSVQPIWFQDDISEARSILEALGLRAGIAADRGGWVEMHADGGGSVGIHSASGRSDGTGEGIGLSLLATGDLDALAASLSDAGFTASVVDEAWARTIRVAHPQVWINGTQDDLHGYHRED</sequence>